<keyword evidence="1" id="KW-0472">Membrane</keyword>
<dbReference type="EMBL" id="UOGC01000166">
    <property type="protein sequence ID" value="VAX24547.1"/>
    <property type="molecule type" value="Genomic_DNA"/>
</dbReference>
<accession>A0A3B1D752</accession>
<keyword evidence="1" id="KW-0812">Transmembrane</keyword>
<evidence type="ECO:0000256" key="1">
    <source>
        <dbReference type="SAM" id="Phobius"/>
    </source>
</evidence>
<feature type="transmembrane region" description="Helical" evidence="1">
    <location>
        <begin position="20"/>
        <end position="40"/>
    </location>
</feature>
<organism evidence="2">
    <name type="scientific">hydrothermal vent metagenome</name>
    <dbReference type="NCBI Taxonomy" id="652676"/>
    <lineage>
        <taxon>unclassified sequences</taxon>
        <taxon>metagenomes</taxon>
        <taxon>ecological metagenomes</taxon>
    </lineage>
</organism>
<name>A0A3B1D752_9ZZZZ</name>
<gene>
    <name evidence="2" type="ORF">MNBD_NITROSPINAE01-614</name>
</gene>
<evidence type="ECO:0000313" key="2">
    <source>
        <dbReference type="EMBL" id="VAX24547.1"/>
    </source>
</evidence>
<reference evidence="2" key="1">
    <citation type="submission" date="2018-06" db="EMBL/GenBank/DDBJ databases">
        <authorList>
            <person name="Zhirakovskaya E."/>
        </authorList>
    </citation>
    <scope>NUCLEOTIDE SEQUENCE</scope>
</reference>
<proteinExistence type="predicted"/>
<keyword evidence="1" id="KW-1133">Transmembrane helix</keyword>
<dbReference type="AlphaFoldDB" id="A0A3B1D752"/>
<protein>
    <submittedName>
        <fullName evidence="2">Uncharacterized protein</fullName>
    </submittedName>
</protein>
<sequence>MNNIAGANSVYEIMTALDWFGLSVMVTMFILTMVVYGYVFNPRTKSKLESHKFIIMNDDPSNKEVGDGRR</sequence>